<comment type="caution">
    <text evidence="1">The sequence shown here is derived from an EMBL/GenBank/DDBJ whole genome shotgun (WGS) entry which is preliminary data.</text>
</comment>
<protein>
    <submittedName>
        <fullName evidence="1">Uncharacterized protein</fullName>
    </submittedName>
</protein>
<evidence type="ECO:0000313" key="1">
    <source>
        <dbReference type="EMBL" id="KAA1080898.1"/>
    </source>
</evidence>
<dbReference type="Proteomes" id="UP000324748">
    <property type="component" value="Unassembled WGS sequence"/>
</dbReference>
<name>A0A5B0MXV0_PUCGR</name>
<dbReference type="EMBL" id="VSWC01000131">
    <property type="protein sequence ID" value="KAA1080898.1"/>
    <property type="molecule type" value="Genomic_DNA"/>
</dbReference>
<proteinExistence type="predicted"/>
<accession>A0A5B0MXV0</accession>
<sequence length="594" mass="65589">MRPPANLQPTCGPRLTSCQPQPPIGTVIIHPNSKLFSIPSSLVTPNLSYSFKNRLSDLNCLNLAMQPSTENNGMGEYQESYIGQSQMSQTDGASCRVFFEPSQDNGGYIPSHSDLMQGIPLTGIQMPPGLHAANHQGSIGHHPAGQQVTFPTQAAALQGQMGFAPNSLGQLTGMPMAPQGTFTSNQTGNLMAMPAVHVVHKARAPPHLTRQAAVGVPIRALSVAPTFGSGGEDEGRPILIDYIVFIRSAQNQAVGSSKSTPSVKEWDRLAPTAETVFKTDITRWDWPSLQARILSILEGPHDPFGLDGPGKLLRKHFETLADSGLLKWQCVLNSHRTYGHIGHYYVTCDEEWKVFVNVACHKDNLAKKIFIKLLMDDPRKTVKAAVSDQKQTDNLVAQYGSKSEQIALERLQSRLAKNVSDRSRSAPDSGSALWAQWLVSELARLSFFQPKADVDAKGRVQKIADLSTYICEKYGANAESMRIKDPDDPEKSIRITSNGLSIWGRNHTIRLKNWNLRTNSPLVTTEASLEYTWINSYPTMDNISQGFHPSIHYTNPNYNPQATQTPSVQYTLIYIYTLYTLLHFTSTYYIIPAA</sequence>
<keyword evidence="2" id="KW-1185">Reference proteome</keyword>
<reference evidence="1 2" key="1">
    <citation type="submission" date="2019-05" db="EMBL/GenBank/DDBJ databases">
        <title>Emergence of the Ug99 lineage of the wheat stem rust pathogen through somatic hybridization.</title>
        <authorList>
            <person name="Li F."/>
            <person name="Upadhyaya N.M."/>
            <person name="Sperschneider J."/>
            <person name="Matny O."/>
            <person name="Nguyen-Phuc H."/>
            <person name="Mago R."/>
            <person name="Raley C."/>
            <person name="Miller M.E."/>
            <person name="Silverstein K.A.T."/>
            <person name="Henningsen E."/>
            <person name="Hirsch C.D."/>
            <person name="Visser B."/>
            <person name="Pretorius Z.A."/>
            <person name="Steffenson B.J."/>
            <person name="Schwessinger B."/>
            <person name="Dodds P.N."/>
            <person name="Figueroa M."/>
        </authorList>
    </citation>
    <scope>NUCLEOTIDE SEQUENCE [LARGE SCALE GENOMIC DNA]</scope>
    <source>
        <strain evidence="1">21-0</strain>
    </source>
</reference>
<gene>
    <name evidence="1" type="ORF">PGT21_024934</name>
</gene>
<organism evidence="1 2">
    <name type="scientific">Puccinia graminis f. sp. tritici</name>
    <dbReference type="NCBI Taxonomy" id="56615"/>
    <lineage>
        <taxon>Eukaryota</taxon>
        <taxon>Fungi</taxon>
        <taxon>Dikarya</taxon>
        <taxon>Basidiomycota</taxon>
        <taxon>Pucciniomycotina</taxon>
        <taxon>Pucciniomycetes</taxon>
        <taxon>Pucciniales</taxon>
        <taxon>Pucciniaceae</taxon>
        <taxon>Puccinia</taxon>
    </lineage>
</organism>
<dbReference type="AlphaFoldDB" id="A0A5B0MXV0"/>
<evidence type="ECO:0000313" key="2">
    <source>
        <dbReference type="Proteomes" id="UP000324748"/>
    </source>
</evidence>